<dbReference type="PROSITE" id="PS50937">
    <property type="entry name" value="HTH_MERR_2"/>
    <property type="match status" value="1"/>
</dbReference>
<dbReference type="RefSeq" id="WP_085156011.1">
    <property type="nucleotide sequence ID" value="NZ_AP022581.1"/>
</dbReference>
<dbReference type="AlphaFoldDB" id="A0A1X1YVS3"/>
<dbReference type="Pfam" id="PF13411">
    <property type="entry name" value="MerR_1"/>
    <property type="match status" value="1"/>
</dbReference>
<protein>
    <submittedName>
        <fullName evidence="1">MerR family transcriptional regulator</fullName>
    </submittedName>
</protein>
<evidence type="ECO:0000313" key="2">
    <source>
        <dbReference type="Proteomes" id="UP000466396"/>
    </source>
</evidence>
<dbReference type="InterPro" id="IPR009061">
    <property type="entry name" value="DNA-bd_dom_put_sf"/>
</dbReference>
<dbReference type="SMART" id="SM00422">
    <property type="entry name" value="HTH_MERR"/>
    <property type="match status" value="1"/>
</dbReference>
<dbReference type="InterPro" id="IPR047057">
    <property type="entry name" value="MerR_fam"/>
</dbReference>
<organism evidence="1 2">
    <name type="scientific">Mycobacterium lacus</name>
    <dbReference type="NCBI Taxonomy" id="169765"/>
    <lineage>
        <taxon>Bacteria</taxon>
        <taxon>Bacillati</taxon>
        <taxon>Actinomycetota</taxon>
        <taxon>Actinomycetes</taxon>
        <taxon>Mycobacteriales</taxon>
        <taxon>Mycobacteriaceae</taxon>
        <taxon>Mycobacterium</taxon>
    </lineage>
</organism>
<evidence type="ECO:0000313" key="1">
    <source>
        <dbReference type="EMBL" id="BBX94969.1"/>
    </source>
</evidence>
<gene>
    <name evidence="1" type="ORF">MLAC_02630</name>
</gene>
<sequence>MRTSEVAAQAQVNTQTLRYYERRGLLPEPQRTGSGYRAYTAEAVRVVRFVKRAQQLGFTLNDIEELLHLAEGGPASCQEAKVMAMARIADLQQRIAQLAGMRDALTRLVDTCDQPRGERDCPILREIEIAATAASSGATA</sequence>
<accession>A0A1X1YVS3</accession>
<dbReference type="PROSITE" id="PS00552">
    <property type="entry name" value="HTH_MERR_1"/>
    <property type="match status" value="1"/>
</dbReference>
<dbReference type="OrthoDB" id="9802039at2"/>
<dbReference type="PANTHER" id="PTHR30204:SF94">
    <property type="entry name" value="HEAVY METAL-DEPENDENT TRANSCRIPTIONAL REGULATOR HI_0293-RELATED"/>
    <property type="match status" value="1"/>
</dbReference>
<name>A0A1X1YVS3_9MYCO</name>
<dbReference type="SUPFAM" id="SSF46955">
    <property type="entry name" value="Putative DNA-binding domain"/>
    <property type="match status" value="1"/>
</dbReference>
<keyword evidence="2" id="KW-1185">Reference proteome</keyword>
<dbReference type="STRING" id="169765.AWC15_11800"/>
<dbReference type="GO" id="GO:0003677">
    <property type="term" value="F:DNA binding"/>
    <property type="evidence" value="ECO:0007669"/>
    <property type="project" value="InterPro"/>
</dbReference>
<dbReference type="PRINTS" id="PR00040">
    <property type="entry name" value="HTHMERR"/>
</dbReference>
<reference evidence="1 2" key="1">
    <citation type="journal article" date="2019" name="Emerg. Microbes Infect.">
        <title>Comprehensive subspecies identification of 175 nontuberculous mycobacteria species based on 7547 genomic profiles.</title>
        <authorList>
            <person name="Matsumoto Y."/>
            <person name="Kinjo T."/>
            <person name="Motooka D."/>
            <person name="Nabeya D."/>
            <person name="Jung N."/>
            <person name="Uechi K."/>
            <person name="Horii T."/>
            <person name="Iida T."/>
            <person name="Fujita J."/>
            <person name="Nakamura S."/>
        </authorList>
    </citation>
    <scope>NUCLEOTIDE SEQUENCE [LARGE SCALE GENOMIC DNA]</scope>
    <source>
        <strain evidence="1 2">JCM 15657</strain>
    </source>
</reference>
<dbReference type="InterPro" id="IPR000551">
    <property type="entry name" value="MerR-type_HTH_dom"/>
</dbReference>
<dbReference type="GO" id="GO:0003700">
    <property type="term" value="F:DNA-binding transcription factor activity"/>
    <property type="evidence" value="ECO:0007669"/>
    <property type="project" value="InterPro"/>
</dbReference>
<dbReference type="PANTHER" id="PTHR30204">
    <property type="entry name" value="REDOX-CYCLING DRUG-SENSING TRANSCRIPTIONAL ACTIVATOR SOXR"/>
    <property type="match status" value="1"/>
</dbReference>
<dbReference type="Proteomes" id="UP000466396">
    <property type="component" value="Chromosome"/>
</dbReference>
<dbReference type="EMBL" id="AP022581">
    <property type="protein sequence ID" value="BBX94969.1"/>
    <property type="molecule type" value="Genomic_DNA"/>
</dbReference>
<dbReference type="KEGG" id="mlj:MLAC_02630"/>
<dbReference type="Gene3D" id="1.10.1660.10">
    <property type="match status" value="1"/>
</dbReference>
<proteinExistence type="predicted"/>